<dbReference type="AlphaFoldDB" id="C5A1Y7"/>
<gene>
    <name evidence="2" type="ordered locus">TGAM_1904</name>
</gene>
<organism evidence="2 3">
    <name type="scientific">Thermococcus gammatolerans (strain DSM 15229 / JCM 11827 / EJ3)</name>
    <dbReference type="NCBI Taxonomy" id="593117"/>
    <lineage>
        <taxon>Archaea</taxon>
        <taxon>Methanobacteriati</taxon>
        <taxon>Methanobacteriota</taxon>
        <taxon>Thermococci</taxon>
        <taxon>Thermococcales</taxon>
        <taxon>Thermococcaceae</taxon>
        <taxon>Thermococcus</taxon>
    </lineage>
</organism>
<evidence type="ECO:0000313" key="3">
    <source>
        <dbReference type="Proteomes" id="UP000001488"/>
    </source>
</evidence>
<reference evidence="2 3" key="1">
    <citation type="journal article" date="2007" name="Genome Biol.">
        <title>Genome analysis and genome-wide proteomics of Thermococcus gammatolerans, the most radioresistant organism known amongst the Archaea.</title>
        <authorList>
            <person name="Zivanovic Y."/>
            <person name="Armengaud J."/>
            <person name="Lagorce A."/>
            <person name="Leplat C."/>
            <person name="Guerin P."/>
            <person name="Dutertre M."/>
            <person name="Anthouard V."/>
            <person name="Forterre P."/>
            <person name="Wincker P."/>
            <person name="Confalonieri F."/>
        </authorList>
    </citation>
    <scope>NUCLEOTIDE SEQUENCE [LARGE SCALE GENOMIC DNA]</scope>
    <source>
        <strain evidence="3">DSM 15229 / JCM 11827 / EJ3</strain>
    </source>
</reference>
<dbReference type="STRING" id="593117.TGAM_1904"/>
<protein>
    <recommendedName>
        <fullName evidence="1">DUF835 domain-containing protein</fullName>
    </recommendedName>
</protein>
<sequence length="184" mass="20706">MMTSALTEGLHVHLHNHLQKRYLYSRGLLIPGKGMVVKALTSMLIQAWAGNSYSSPLRSPGYFNIIGSREAVREGSVLLVTRPGREVPPGWKALFVSTVPGFIGPRELPKLLHSIIDELKKNPGTAVVLECPEYMVLHNGFRSFLRFLNALRDHVMLTGGRLYLITDPSVWKEREFALLRRMEG</sequence>
<dbReference type="PaxDb" id="593117-TGAM_1904"/>
<dbReference type="eggNOG" id="arCOG03805">
    <property type="taxonomic scope" value="Archaea"/>
</dbReference>
<name>C5A1Y7_THEGJ</name>
<feature type="domain" description="DUF835" evidence="1">
    <location>
        <begin position="75"/>
        <end position="181"/>
    </location>
</feature>
<proteinExistence type="predicted"/>
<dbReference type="KEGG" id="tga:TGAM_1904"/>
<dbReference type="InterPro" id="IPR008553">
    <property type="entry name" value="DUF835"/>
</dbReference>
<evidence type="ECO:0000259" key="1">
    <source>
        <dbReference type="Pfam" id="PF05763"/>
    </source>
</evidence>
<keyword evidence="3" id="KW-1185">Reference proteome</keyword>
<dbReference type="EMBL" id="CP001398">
    <property type="protein sequence ID" value="ACS34406.1"/>
    <property type="molecule type" value="Genomic_DNA"/>
</dbReference>
<accession>C5A1Y7</accession>
<evidence type="ECO:0000313" key="2">
    <source>
        <dbReference type="EMBL" id="ACS34406.1"/>
    </source>
</evidence>
<dbReference type="Pfam" id="PF05763">
    <property type="entry name" value="DUF835"/>
    <property type="match status" value="1"/>
</dbReference>
<dbReference type="Proteomes" id="UP000001488">
    <property type="component" value="Chromosome"/>
</dbReference>
<dbReference type="HOGENOM" id="CLU_1736512_0_0_2"/>